<dbReference type="InterPro" id="IPR051544">
    <property type="entry name" value="TPS_OM_transporter"/>
</dbReference>
<dbReference type="PANTHER" id="PTHR34597">
    <property type="entry name" value="SLR1661 PROTEIN"/>
    <property type="match status" value="1"/>
</dbReference>
<dbReference type="GO" id="GO:0046819">
    <property type="term" value="P:protein secretion by the type V secretion system"/>
    <property type="evidence" value="ECO:0007669"/>
    <property type="project" value="TreeGrafter"/>
</dbReference>
<evidence type="ECO:0000313" key="4">
    <source>
        <dbReference type="Proteomes" id="UP000438196"/>
    </source>
</evidence>
<dbReference type="RefSeq" id="WP_218585317.1">
    <property type="nucleotide sequence ID" value="NZ_WNNK01000070.1"/>
</dbReference>
<protein>
    <submittedName>
        <fullName evidence="3">ShlB/FhaC/HecB family hemolysin secretion/activation protein</fullName>
    </submittedName>
</protein>
<comment type="caution">
    <text evidence="3">The sequence shown here is derived from an EMBL/GenBank/DDBJ whole genome shotgun (WGS) entry which is preliminary data.</text>
</comment>
<dbReference type="AlphaFoldDB" id="A0A6I3WCF2"/>
<feature type="domain" description="Haemolysin activator HlyB C-terminal" evidence="2">
    <location>
        <begin position="3"/>
        <end position="219"/>
    </location>
</feature>
<dbReference type="PANTHER" id="PTHR34597:SF3">
    <property type="entry name" value="OUTER MEMBRANE TRANSPORTER CDIB"/>
    <property type="match status" value="1"/>
</dbReference>
<dbReference type="Gene3D" id="2.40.160.50">
    <property type="entry name" value="membrane protein fhac: a member of the omp85/tpsb transporter family"/>
    <property type="match status" value="1"/>
</dbReference>
<organism evidence="3 4">
    <name type="scientific">Pseudomonas spelaei</name>
    <dbReference type="NCBI Taxonomy" id="1055469"/>
    <lineage>
        <taxon>Bacteria</taxon>
        <taxon>Pseudomonadati</taxon>
        <taxon>Pseudomonadota</taxon>
        <taxon>Gammaproteobacteria</taxon>
        <taxon>Pseudomonadales</taxon>
        <taxon>Pseudomonadaceae</taxon>
        <taxon>Pseudomonas</taxon>
    </lineage>
</organism>
<feature type="region of interest" description="Disordered" evidence="1">
    <location>
        <begin position="1"/>
        <end position="20"/>
    </location>
</feature>
<name>A0A6I3WCF2_9PSED</name>
<dbReference type="GO" id="GO:0098046">
    <property type="term" value="C:type V protein secretion system complex"/>
    <property type="evidence" value="ECO:0007669"/>
    <property type="project" value="TreeGrafter"/>
</dbReference>
<dbReference type="Pfam" id="PF03865">
    <property type="entry name" value="ShlB"/>
    <property type="match status" value="1"/>
</dbReference>
<accession>A0A6I3WCF2</accession>
<gene>
    <name evidence="3" type="ORF">GNF76_29225</name>
</gene>
<sequence length="267" mass="29930">RSVAQGNGFDFKQTGDSENHQLRAERVIHRDALSKTSVNVGLSHLRTNNYIEDSRLKESSNRLSELQLGINHGRRVGSAFVNFDVGMQNGTGAFDAQGNHNPRPGVPDARYRKYTATVSYLQPFKVWGESFSFTSLATGQRSEDVLFSPQRMSLGGSSSIRGYKDQQLSGDSGGYWRNDLRWSRPVTLDWLRPVFGEYGASVGYDQGVIRNGRYNGEVHGRVSSNSLELFARGKYLSTSVTFAHSLERPAALLDREAPIYFRMDFFL</sequence>
<feature type="non-terminal residue" evidence="3">
    <location>
        <position position="1"/>
    </location>
</feature>
<dbReference type="Proteomes" id="UP000438196">
    <property type="component" value="Unassembled WGS sequence"/>
</dbReference>
<evidence type="ECO:0000313" key="3">
    <source>
        <dbReference type="EMBL" id="MUF08410.1"/>
    </source>
</evidence>
<dbReference type="EMBL" id="WNNK01000070">
    <property type="protein sequence ID" value="MUF08410.1"/>
    <property type="molecule type" value="Genomic_DNA"/>
</dbReference>
<dbReference type="GO" id="GO:0008320">
    <property type="term" value="F:protein transmembrane transporter activity"/>
    <property type="evidence" value="ECO:0007669"/>
    <property type="project" value="TreeGrafter"/>
</dbReference>
<evidence type="ECO:0000256" key="1">
    <source>
        <dbReference type="SAM" id="MobiDB-lite"/>
    </source>
</evidence>
<evidence type="ECO:0000259" key="2">
    <source>
        <dbReference type="Pfam" id="PF03865"/>
    </source>
</evidence>
<dbReference type="InterPro" id="IPR005565">
    <property type="entry name" value="Hemolysn_activator_HlyB_C"/>
</dbReference>
<keyword evidence="4" id="KW-1185">Reference proteome</keyword>
<proteinExistence type="predicted"/>
<reference evidence="3 4" key="1">
    <citation type="submission" date="2019-11" db="EMBL/GenBank/DDBJ databases">
        <title>Pseudomonas karstica sp. nov. and Pseudomonas spelaei sp. nov. from karst caves.</title>
        <authorList>
            <person name="Zeman M."/>
        </authorList>
    </citation>
    <scope>NUCLEOTIDE SEQUENCE [LARGE SCALE GENOMIC DNA]</scope>
    <source>
        <strain evidence="3 4">CCM 7893</strain>
    </source>
</reference>